<sequence>MNIIDEKRGFRISEQQRMALISNMADHPQLVKWVTELMNASKVTWSITRTIRTPPNKARKHTFKRIYQCHFNTDYRSPSGSPKKKHASRNIMCPAMLTIILVYITKNKSRSKTPDVLAEDWPCIIQFSGEHNHNIFSATTLIRRPIGESTKQEILEYFGRGHSVSSAYHSFCFKKMDEWGEEYNTLSADRHYFRNKTDFQNLWIKHFKHNYGERKGSEMFSKLKENLTNNKVSFKVCHIDDHYVNNVINTLTNENKTLFFKIATGSEPPKELFMSLKIPSKNLDQEESIVPATKQLRESEQSTSQENNNEIMDYNPTIREEAESSNDNILAIETTWTDFIKNLNEKVITGLKDDPLGFTRATQSCVTSYQKNINSSSSLLRSLHILFKSNDQRYTSKRLYTNTTRKGKKIGVQPTSVARRKTVITGRRKLQSGRQTGSLIKKKRKAVHSLSEYVEKNVSLGDNKFVK</sequence>
<proteinExistence type="predicted"/>
<dbReference type="AlphaFoldDB" id="A0A9P0CZ44"/>
<accession>A0A9P0CZ44</accession>
<evidence type="ECO:0000313" key="2">
    <source>
        <dbReference type="Proteomes" id="UP001153636"/>
    </source>
</evidence>
<dbReference type="PANTHER" id="PTHR35385">
    <property type="entry name" value="PROTEIN B, PUTATIVE-RELATED-RELATED"/>
    <property type="match status" value="1"/>
</dbReference>
<dbReference type="PANTHER" id="PTHR35385:SF2">
    <property type="entry name" value="PROTEIN B, PUTATIVE-RELATED"/>
    <property type="match status" value="1"/>
</dbReference>
<organism evidence="1 2">
    <name type="scientific">Psylliodes chrysocephalus</name>
    <dbReference type="NCBI Taxonomy" id="3402493"/>
    <lineage>
        <taxon>Eukaryota</taxon>
        <taxon>Metazoa</taxon>
        <taxon>Ecdysozoa</taxon>
        <taxon>Arthropoda</taxon>
        <taxon>Hexapoda</taxon>
        <taxon>Insecta</taxon>
        <taxon>Pterygota</taxon>
        <taxon>Neoptera</taxon>
        <taxon>Endopterygota</taxon>
        <taxon>Coleoptera</taxon>
        <taxon>Polyphaga</taxon>
        <taxon>Cucujiformia</taxon>
        <taxon>Chrysomeloidea</taxon>
        <taxon>Chrysomelidae</taxon>
        <taxon>Galerucinae</taxon>
        <taxon>Alticini</taxon>
        <taxon>Psylliodes</taxon>
    </lineage>
</organism>
<evidence type="ECO:0000313" key="1">
    <source>
        <dbReference type="EMBL" id="CAH1106901.1"/>
    </source>
</evidence>
<dbReference type="EMBL" id="OV651814">
    <property type="protein sequence ID" value="CAH1106901.1"/>
    <property type="molecule type" value="Genomic_DNA"/>
</dbReference>
<dbReference type="Proteomes" id="UP001153636">
    <property type="component" value="Chromosome 2"/>
</dbReference>
<gene>
    <name evidence="1" type="ORF">PSYICH_LOCUS6602</name>
</gene>
<reference evidence="1" key="1">
    <citation type="submission" date="2022-01" db="EMBL/GenBank/DDBJ databases">
        <authorList>
            <person name="King R."/>
        </authorList>
    </citation>
    <scope>NUCLEOTIDE SEQUENCE</scope>
</reference>
<name>A0A9P0CZ44_9CUCU</name>
<dbReference type="OrthoDB" id="6747532at2759"/>
<protein>
    <submittedName>
        <fullName evidence="1">Uncharacterized protein</fullName>
    </submittedName>
</protein>
<keyword evidence="2" id="KW-1185">Reference proteome</keyword>